<dbReference type="GO" id="GO:0045944">
    <property type="term" value="P:positive regulation of transcription by RNA polymerase II"/>
    <property type="evidence" value="ECO:0000318"/>
    <property type="project" value="GO_Central"/>
</dbReference>
<evidence type="ECO:0000256" key="7">
    <source>
        <dbReference type="SAM" id="MobiDB-lite"/>
    </source>
</evidence>
<dbReference type="AlphaFoldDB" id="A0A7I4EMM1"/>
<dbReference type="PROSITE" id="PS51186">
    <property type="entry name" value="GNAT"/>
    <property type="match status" value="1"/>
</dbReference>
<dbReference type="SUPFAM" id="SSF55729">
    <property type="entry name" value="Acyl-CoA N-acyltransferases (Nat)"/>
    <property type="match status" value="1"/>
</dbReference>
<reference evidence="10 11" key="1">
    <citation type="journal article" date="2008" name="Science">
        <title>The Physcomitrella genome reveals evolutionary insights into the conquest of land by plants.</title>
        <authorList>
            <person name="Rensing S."/>
            <person name="Lang D."/>
            <person name="Zimmer A."/>
            <person name="Terry A."/>
            <person name="Salamov A."/>
            <person name="Shapiro H."/>
            <person name="Nishiyama T."/>
            <person name="Perroud P.-F."/>
            <person name="Lindquist E."/>
            <person name="Kamisugi Y."/>
            <person name="Tanahashi T."/>
            <person name="Sakakibara K."/>
            <person name="Fujita T."/>
            <person name="Oishi K."/>
            <person name="Shin-I T."/>
            <person name="Kuroki Y."/>
            <person name="Toyoda A."/>
            <person name="Suzuki Y."/>
            <person name="Hashimoto A."/>
            <person name="Yamaguchi K."/>
            <person name="Sugano A."/>
            <person name="Kohara Y."/>
            <person name="Fujiyama A."/>
            <person name="Anterola A."/>
            <person name="Aoki S."/>
            <person name="Ashton N."/>
            <person name="Barbazuk W.B."/>
            <person name="Barker E."/>
            <person name="Bennetzen J."/>
            <person name="Bezanilla M."/>
            <person name="Blankenship R."/>
            <person name="Cho S.H."/>
            <person name="Dutcher S."/>
            <person name="Estelle M."/>
            <person name="Fawcett J.A."/>
            <person name="Gundlach H."/>
            <person name="Hanada K."/>
            <person name="Heyl A."/>
            <person name="Hicks K.A."/>
            <person name="Hugh J."/>
            <person name="Lohr M."/>
            <person name="Mayer K."/>
            <person name="Melkozernov A."/>
            <person name="Murata T."/>
            <person name="Nelson D."/>
            <person name="Pils B."/>
            <person name="Prigge M."/>
            <person name="Reiss B."/>
            <person name="Renner T."/>
            <person name="Rombauts S."/>
            <person name="Rushton P."/>
            <person name="Sanderfoot A."/>
            <person name="Schween G."/>
            <person name="Shiu S.-H."/>
            <person name="Stueber K."/>
            <person name="Theodoulou F.L."/>
            <person name="Tu H."/>
            <person name="Van de Peer Y."/>
            <person name="Verrier P.J."/>
            <person name="Waters E."/>
            <person name="Wood A."/>
            <person name="Yang L."/>
            <person name="Cove D."/>
            <person name="Cuming A."/>
            <person name="Hasebe M."/>
            <person name="Lucas S."/>
            <person name="Mishler D.B."/>
            <person name="Reski R."/>
            <person name="Grigoriev I."/>
            <person name="Quatrano R.S."/>
            <person name="Boore J.L."/>
        </authorList>
    </citation>
    <scope>NUCLEOTIDE SEQUENCE [LARGE SCALE GENOMIC DNA]</scope>
    <source>
        <strain evidence="10 11">cv. Gransden 2004</strain>
    </source>
</reference>
<dbReference type="InterPro" id="IPR000182">
    <property type="entry name" value="GNAT_dom"/>
</dbReference>
<evidence type="ECO:0000313" key="10">
    <source>
        <dbReference type="EnsemblPlants" id="Pp3c7_8630V3.19"/>
    </source>
</evidence>
<dbReference type="InterPro" id="IPR013083">
    <property type="entry name" value="Znf_RING/FYVE/PHD"/>
</dbReference>
<reference evidence="10" key="3">
    <citation type="submission" date="2020-12" db="UniProtKB">
        <authorList>
            <consortium name="EnsemblPlants"/>
        </authorList>
    </citation>
    <scope>IDENTIFICATION</scope>
</reference>
<dbReference type="InterPro" id="IPR019786">
    <property type="entry name" value="Zinc_finger_PHD-type_CS"/>
</dbReference>
<keyword evidence="4" id="KW-0862">Zinc</keyword>
<dbReference type="InParanoid" id="A0A7I4EMM1"/>
<evidence type="ECO:0000256" key="3">
    <source>
        <dbReference type="ARBA" id="ARBA00022771"/>
    </source>
</evidence>
<dbReference type="PROSITE" id="PS01359">
    <property type="entry name" value="ZF_PHD_1"/>
    <property type="match status" value="1"/>
</dbReference>
<evidence type="ECO:0000259" key="9">
    <source>
        <dbReference type="PROSITE" id="PS51186"/>
    </source>
</evidence>
<dbReference type="InterPro" id="IPR056511">
    <property type="entry name" value="IDM1_C"/>
</dbReference>
<feature type="region of interest" description="Disordered" evidence="7">
    <location>
        <begin position="1"/>
        <end position="184"/>
    </location>
</feature>
<evidence type="ECO:0008006" key="12">
    <source>
        <dbReference type="Google" id="ProtNLM"/>
    </source>
</evidence>
<sequence>MGVQRSNEEDMNELDIVVDISRDSKVSCAAPIEPATKEAPMGETESKPSQRRCSSSGTAETSEGTHGAGEDSTFEKDGETEEENNPGTLQNSSAKDFSDAAWKLDTHEVDETLPTNNGGASDGRIANGMPQKVGRKRKKTIHYRNSRVPHAIPRLEIESDEESDSLERHEDEEELPVRPPPGLRTAASKGISFSPCLSGEDVAEVYEICVLSFRFVLLNQLNAMVPVDDKLTKPPRNAKELMATGLLEGRYVRCSCRGEQLTGILQDMGVVCNCRICKGTQVVSISAFEAHSGSTSHHPSHNIYLENGKNLRDILSAGQESADCGGDILGALKHAIGEIQGIPKKEGACGKCGKREGGDFVSCKEPKCSAVYHAECVGLPSPHRVDWFCAKCEKAQVKMPKTVLKMKRPPAVTDREDTRLKEKELTVRSARDAHLHKALFLPGGLADGTELGYYARNQCILKGVKQGGGICCKCCNQEISCSAFEQHAGCESRRNPYGSILLADGRSLKDMCKELAYQSKLGDRAHQVARTGDVKSSSGSEEQGVLASSQRCESTWCINFGTRFSCQEADSGHPLCKICQKNVEGAHKTSKKRVDATANIPATDDTGRNVRLFQAPDSSSGCAICKKWTLKKCGFDMTMLVCDQCGREYHVGCLRESGILDELPEAEWYCQPNCQHIVQVLSQLVANGPELLSDNIVNDLLESRQHQQGIVEMAESSSPVFGWQILHGAGENPVNGRTLAQAVEIFTECSDPIKDAPSGQNMIPIMVYSRRFKDYDFDGIYCVVLTLNEKVVSTALLQIFGREVAEVPLIATSVDHQDQGFCKALMTTIERLLGVLNVERLVLPASKNAEFVWVNRFGFSRMEDAQLKHIRSMMGLLVFTGTTMLVKHIDAVTLDERISLGKFDRYNDHWAAGRR</sequence>
<dbReference type="InterPro" id="IPR019787">
    <property type="entry name" value="Znf_PHD-finger"/>
</dbReference>
<evidence type="ECO:0000256" key="4">
    <source>
        <dbReference type="ARBA" id="ARBA00022833"/>
    </source>
</evidence>
<dbReference type="InterPro" id="IPR016181">
    <property type="entry name" value="Acyl_CoA_acyltransferase"/>
</dbReference>
<dbReference type="GO" id="GO:0000977">
    <property type="term" value="F:RNA polymerase II transcription regulatory region sequence-specific DNA binding"/>
    <property type="evidence" value="ECO:0000318"/>
    <property type="project" value="GO_Central"/>
</dbReference>
<dbReference type="Pfam" id="PF00628">
    <property type="entry name" value="PHD"/>
    <property type="match status" value="1"/>
</dbReference>
<feature type="domain" description="N-acetyltransferase" evidence="9">
    <location>
        <begin position="729"/>
        <end position="882"/>
    </location>
</feature>
<dbReference type="Proteomes" id="UP000006727">
    <property type="component" value="Chromosome 7"/>
</dbReference>
<evidence type="ECO:0000256" key="2">
    <source>
        <dbReference type="ARBA" id="ARBA00022723"/>
    </source>
</evidence>
<feature type="compositionally biased region" description="Basic residues" evidence="7">
    <location>
        <begin position="133"/>
        <end position="147"/>
    </location>
</feature>
<dbReference type="Pfam" id="PF16135">
    <property type="entry name" value="TDBD"/>
    <property type="match status" value="2"/>
</dbReference>
<evidence type="ECO:0000313" key="11">
    <source>
        <dbReference type="Proteomes" id="UP000006727"/>
    </source>
</evidence>
<dbReference type="Gramene" id="Pp3c7_8630V3.19">
    <property type="protein sequence ID" value="Pp3c7_8630V3.19"/>
    <property type="gene ID" value="Pp3c7_8630"/>
</dbReference>
<dbReference type="Pfam" id="PF23209">
    <property type="entry name" value="IDM1_C"/>
    <property type="match status" value="1"/>
</dbReference>
<organism evidence="10 11">
    <name type="scientific">Physcomitrium patens</name>
    <name type="common">Spreading-leaved earth moss</name>
    <name type="synonym">Physcomitrella patens</name>
    <dbReference type="NCBI Taxonomy" id="3218"/>
    <lineage>
        <taxon>Eukaryota</taxon>
        <taxon>Viridiplantae</taxon>
        <taxon>Streptophyta</taxon>
        <taxon>Embryophyta</taxon>
        <taxon>Bryophyta</taxon>
        <taxon>Bryophytina</taxon>
        <taxon>Bryopsida</taxon>
        <taxon>Funariidae</taxon>
        <taxon>Funariales</taxon>
        <taxon>Funariaceae</taxon>
        <taxon>Physcomitrium</taxon>
    </lineage>
</organism>
<dbReference type="PANTHER" id="PTHR47025:SF2">
    <property type="entry name" value="AUTOIMMUNE REGULATOR"/>
    <property type="match status" value="1"/>
</dbReference>
<dbReference type="EMBL" id="ABEU02000007">
    <property type="status" value="NOT_ANNOTATED_CDS"/>
    <property type="molecule type" value="Genomic_DNA"/>
</dbReference>
<reference evidence="10 11" key="2">
    <citation type="journal article" date="2018" name="Plant J.">
        <title>The Physcomitrella patens chromosome-scale assembly reveals moss genome structure and evolution.</title>
        <authorList>
            <person name="Lang D."/>
            <person name="Ullrich K.K."/>
            <person name="Murat F."/>
            <person name="Fuchs J."/>
            <person name="Jenkins J."/>
            <person name="Haas F.B."/>
            <person name="Piednoel M."/>
            <person name="Gundlach H."/>
            <person name="Van Bel M."/>
            <person name="Meyberg R."/>
            <person name="Vives C."/>
            <person name="Morata J."/>
            <person name="Symeonidi A."/>
            <person name="Hiss M."/>
            <person name="Muchero W."/>
            <person name="Kamisugi Y."/>
            <person name="Saleh O."/>
            <person name="Blanc G."/>
            <person name="Decker E.L."/>
            <person name="van Gessel N."/>
            <person name="Grimwood J."/>
            <person name="Hayes R.D."/>
            <person name="Graham S.W."/>
            <person name="Gunter L.E."/>
            <person name="McDaniel S.F."/>
            <person name="Hoernstein S.N.W."/>
            <person name="Larsson A."/>
            <person name="Li F.W."/>
            <person name="Perroud P.F."/>
            <person name="Phillips J."/>
            <person name="Ranjan P."/>
            <person name="Rokshar D.S."/>
            <person name="Rothfels C.J."/>
            <person name="Schneider L."/>
            <person name="Shu S."/>
            <person name="Stevenson D.W."/>
            <person name="Thummler F."/>
            <person name="Tillich M."/>
            <person name="Villarreal Aguilar J.C."/>
            <person name="Widiez T."/>
            <person name="Wong G.K."/>
            <person name="Wymore A."/>
            <person name="Zhang Y."/>
            <person name="Zimmer A.D."/>
            <person name="Quatrano R.S."/>
            <person name="Mayer K.F.X."/>
            <person name="Goodstein D."/>
            <person name="Casacuberta J.M."/>
            <person name="Vandepoele K."/>
            <person name="Reski R."/>
            <person name="Cuming A.C."/>
            <person name="Tuskan G.A."/>
            <person name="Maumus F."/>
            <person name="Salse J."/>
            <person name="Schmutz J."/>
            <person name="Rensing S.A."/>
        </authorList>
    </citation>
    <scope>NUCLEOTIDE SEQUENCE [LARGE SCALE GENOMIC DNA]</scope>
    <source>
        <strain evidence="10 11">cv. Gransden 2004</strain>
    </source>
</reference>
<feature type="domain" description="PHD-type" evidence="8">
    <location>
        <begin position="346"/>
        <end position="395"/>
    </location>
</feature>
<dbReference type="SUPFAM" id="SSF57903">
    <property type="entry name" value="FYVE/PHD zinc finger"/>
    <property type="match status" value="2"/>
</dbReference>
<dbReference type="GO" id="GO:0016747">
    <property type="term" value="F:acyltransferase activity, transferring groups other than amino-acyl groups"/>
    <property type="evidence" value="ECO:0007669"/>
    <property type="project" value="InterPro"/>
</dbReference>
<keyword evidence="3 6" id="KW-0863">Zinc-finger</keyword>
<dbReference type="GO" id="GO:0003682">
    <property type="term" value="F:chromatin binding"/>
    <property type="evidence" value="ECO:0000318"/>
    <property type="project" value="GO_Central"/>
</dbReference>
<feature type="compositionally biased region" description="Acidic residues" evidence="7">
    <location>
        <begin position="158"/>
        <end position="174"/>
    </location>
</feature>
<name>A0A7I4EMM1_PHYPA</name>
<dbReference type="PROSITE" id="PS50016">
    <property type="entry name" value="ZF_PHD_2"/>
    <property type="match status" value="1"/>
</dbReference>
<accession>A0A7I4EMM1</accession>
<dbReference type="EnsemblPlants" id="Pp3c7_8630V3.19">
    <property type="protein sequence ID" value="Pp3c7_8630V3.19"/>
    <property type="gene ID" value="Pp3c7_8630"/>
</dbReference>
<proteinExistence type="predicted"/>
<dbReference type="Gene3D" id="3.30.40.10">
    <property type="entry name" value="Zinc/RING finger domain, C3HC4 (zinc finger)"/>
    <property type="match status" value="2"/>
</dbReference>
<feature type="compositionally biased region" description="Polar residues" evidence="7">
    <location>
        <begin position="85"/>
        <end position="95"/>
    </location>
</feature>
<evidence type="ECO:0000256" key="5">
    <source>
        <dbReference type="ARBA" id="ARBA00023242"/>
    </source>
</evidence>
<dbReference type="SMART" id="SM00249">
    <property type="entry name" value="PHD"/>
    <property type="match status" value="2"/>
</dbReference>
<gene>
    <name evidence="10" type="primary">LOC112284666</name>
</gene>
<keyword evidence="11" id="KW-1185">Reference proteome</keyword>
<keyword evidence="5" id="KW-0539">Nucleus</keyword>
<dbReference type="PANTHER" id="PTHR47025">
    <property type="entry name" value="AUTOIMMUNE REGULATOR"/>
    <property type="match status" value="1"/>
</dbReference>
<dbReference type="InterPro" id="IPR011011">
    <property type="entry name" value="Znf_FYVE_PHD"/>
</dbReference>
<comment type="subcellular location">
    <subcellularLocation>
        <location evidence="1">Nucleus</location>
    </subcellularLocation>
</comment>
<dbReference type="InterPro" id="IPR001965">
    <property type="entry name" value="Znf_PHD"/>
</dbReference>
<evidence type="ECO:0000256" key="1">
    <source>
        <dbReference type="ARBA" id="ARBA00004123"/>
    </source>
</evidence>
<evidence type="ECO:0000256" key="6">
    <source>
        <dbReference type="PROSITE-ProRule" id="PRU00146"/>
    </source>
</evidence>
<feature type="compositionally biased region" description="Low complexity" evidence="7">
    <location>
        <begin position="54"/>
        <end position="65"/>
    </location>
</feature>
<dbReference type="GO" id="GO:0008270">
    <property type="term" value="F:zinc ion binding"/>
    <property type="evidence" value="ECO:0007669"/>
    <property type="project" value="UniProtKB-KW"/>
</dbReference>
<dbReference type="GO" id="GO:0042393">
    <property type="term" value="F:histone binding"/>
    <property type="evidence" value="ECO:0000318"/>
    <property type="project" value="GO_Central"/>
</dbReference>
<evidence type="ECO:0000259" key="8">
    <source>
        <dbReference type="PROSITE" id="PS50016"/>
    </source>
</evidence>
<protein>
    <recommendedName>
        <fullName evidence="12">PHD-type domain-containing protein</fullName>
    </recommendedName>
</protein>
<dbReference type="InterPro" id="IPR032308">
    <property type="entry name" value="TDBD"/>
</dbReference>
<keyword evidence="2" id="KW-0479">Metal-binding</keyword>
<dbReference type="GO" id="GO:0005634">
    <property type="term" value="C:nucleus"/>
    <property type="evidence" value="ECO:0000318"/>
    <property type="project" value="GO_Central"/>
</dbReference>
<dbReference type="Gene3D" id="3.40.630.30">
    <property type="match status" value="1"/>
</dbReference>
<feature type="compositionally biased region" description="Basic and acidic residues" evidence="7">
    <location>
        <begin position="96"/>
        <end position="110"/>
    </location>
</feature>